<accession>A0AA38CE09</accession>
<keyword evidence="1" id="KW-0689">Ribosomal protein</keyword>
<evidence type="ECO:0000313" key="5">
    <source>
        <dbReference type="Proteomes" id="UP000824469"/>
    </source>
</evidence>
<dbReference type="EMBL" id="JAHRHJ020000010">
    <property type="protein sequence ID" value="KAH9299042.1"/>
    <property type="molecule type" value="Genomic_DNA"/>
</dbReference>
<keyword evidence="5" id="KW-1185">Reference proteome</keyword>
<reference evidence="4 5" key="1">
    <citation type="journal article" date="2021" name="Nat. Plants">
        <title>The Taxus genome provides insights into paclitaxel biosynthesis.</title>
        <authorList>
            <person name="Xiong X."/>
            <person name="Gou J."/>
            <person name="Liao Q."/>
            <person name="Li Y."/>
            <person name="Zhou Q."/>
            <person name="Bi G."/>
            <person name="Li C."/>
            <person name="Du R."/>
            <person name="Wang X."/>
            <person name="Sun T."/>
            <person name="Guo L."/>
            <person name="Liang H."/>
            <person name="Lu P."/>
            <person name="Wu Y."/>
            <person name="Zhang Z."/>
            <person name="Ro D.K."/>
            <person name="Shang Y."/>
            <person name="Huang S."/>
            <person name="Yan J."/>
        </authorList>
    </citation>
    <scope>NUCLEOTIDE SEQUENCE [LARGE SCALE GENOMIC DNA]</scope>
    <source>
        <strain evidence="4">Ta-2019</strain>
    </source>
</reference>
<feature type="region of interest" description="Disordered" evidence="3">
    <location>
        <begin position="121"/>
        <end position="144"/>
    </location>
</feature>
<evidence type="ECO:0000313" key="4">
    <source>
        <dbReference type="EMBL" id="KAH9299042.1"/>
    </source>
</evidence>
<name>A0AA38CE09_TAXCH</name>
<sequence>DLAILVQAMKTRSTVVVPPHGVTITTPHLEREDSFNRTKFVVNVLHCRQPKPVKPLVAELVRDRLKLHPSCPLYLSKFRTAGFNSRGFGLVYDRPEDAVKYEPGYKLKKMGIAANKIHTGGKKSHAAKKIANVNKGKKLAAKKK</sequence>
<feature type="compositionally biased region" description="Basic residues" evidence="3">
    <location>
        <begin position="135"/>
        <end position="144"/>
    </location>
</feature>
<comment type="caution">
    <text evidence="4">The sequence shown here is derived from an EMBL/GenBank/DDBJ whole genome shotgun (WGS) entry which is preliminary data.</text>
</comment>
<evidence type="ECO:0000256" key="2">
    <source>
        <dbReference type="ARBA" id="ARBA00023274"/>
    </source>
</evidence>
<feature type="non-terminal residue" evidence="4">
    <location>
        <position position="144"/>
    </location>
</feature>
<protein>
    <recommendedName>
        <fullName evidence="6">40S ribosomal protein S24</fullName>
    </recommendedName>
</protein>
<dbReference type="InterPro" id="IPR001976">
    <property type="entry name" value="Ribosomal_eS24"/>
</dbReference>
<dbReference type="Proteomes" id="UP000824469">
    <property type="component" value="Unassembled WGS sequence"/>
</dbReference>
<dbReference type="InterPro" id="IPR053709">
    <property type="entry name" value="eRP_eS24_sf"/>
</dbReference>
<dbReference type="PANTHER" id="PTHR10496">
    <property type="entry name" value="40S RIBOSOMAL PROTEIN S24"/>
    <property type="match status" value="1"/>
</dbReference>
<dbReference type="Pfam" id="PF01282">
    <property type="entry name" value="Ribosomal_S24e"/>
    <property type="match status" value="1"/>
</dbReference>
<dbReference type="SUPFAM" id="SSF54189">
    <property type="entry name" value="Ribosomal proteins S24e, L23 and L15e"/>
    <property type="match status" value="1"/>
</dbReference>
<evidence type="ECO:0000256" key="3">
    <source>
        <dbReference type="SAM" id="MobiDB-lite"/>
    </source>
</evidence>
<dbReference type="GO" id="GO:1990904">
    <property type="term" value="C:ribonucleoprotein complex"/>
    <property type="evidence" value="ECO:0007669"/>
    <property type="project" value="UniProtKB-KW"/>
</dbReference>
<dbReference type="AlphaFoldDB" id="A0AA38CE09"/>
<dbReference type="InterPro" id="IPR012678">
    <property type="entry name" value="Ribosomal_uL23/eL15/eS24_sf"/>
</dbReference>
<dbReference type="GO" id="GO:0006412">
    <property type="term" value="P:translation"/>
    <property type="evidence" value="ECO:0007669"/>
    <property type="project" value="InterPro"/>
</dbReference>
<proteinExistence type="predicted"/>
<dbReference type="GO" id="GO:0003735">
    <property type="term" value="F:structural constituent of ribosome"/>
    <property type="evidence" value="ECO:0007669"/>
    <property type="project" value="InterPro"/>
</dbReference>
<evidence type="ECO:0008006" key="6">
    <source>
        <dbReference type="Google" id="ProtNLM"/>
    </source>
</evidence>
<evidence type="ECO:0000256" key="1">
    <source>
        <dbReference type="ARBA" id="ARBA00022980"/>
    </source>
</evidence>
<organism evidence="4 5">
    <name type="scientific">Taxus chinensis</name>
    <name type="common">Chinese yew</name>
    <name type="synonym">Taxus wallichiana var. chinensis</name>
    <dbReference type="NCBI Taxonomy" id="29808"/>
    <lineage>
        <taxon>Eukaryota</taxon>
        <taxon>Viridiplantae</taxon>
        <taxon>Streptophyta</taxon>
        <taxon>Embryophyta</taxon>
        <taxon>Tracheophyta</taxon>
        <taxon>Spermatophyta</taxon>
        <taxon>Pinopsida</taxon>
        <taxon>Pinidae</taxon>
        <taxon>Conifers II</taxon>
        <taxon>Cupressales</taxon>
        <taxon>Taxaceae</taxon>
        <taxon>Taxus</taxon>
    </lineage>
</organism>
<dbReference type="GO" id="GO:0005840">
    <property type="term" value="C:ribosome"/>
    <property type="evidence" value="ECO:0007669"/>
    <property type="project" value="UniProtKB-KW"/>
</dbReference>
<keyword evidence="2" id="KW-0687">Ribonucleoprotein</keyword>
<gene>
    <name evidence="4" type="ORF">KI387_030724</name>
</gene>
<dbReference type="Gene3D" id="3.30.70.3370">
    <property type="match status" value="1"/>
</dbReference>